<keyword evidence="1" id="KW-0472">Membrane</keyword>
<dbReference type="RefSeq" id="WP_161051980.1">
    <property type="nucleotide sequence ID" value="NZ_WWCR01000034.1"/>
</dbReference>
<name>A0A7X4H4K4_9BURK</name>
<evidence type="ECO:0000256" key="1">
    <source>
        <dbReference type="SAM" id="Phobius"/>
    </source>
</evidence>
<feature type="transmembrane region" description="Helical" evidence="1">
    <location>
        <begin position="53"/>
        <end position="73"/>
    </location>
</feature>
<protein>
    <submittedName>
        <fullName evidence="2">Uncharacterized protein</fullName>
    </submittedName>
</protein>
<gene>
    <name evidence="2" type="ORF">GTP56_24010</name>
</gene>
<accession>A0A7X4H4K4</accession>
<reference evidence="2 3" key="1">
    <citation type="submission" date="2019-12" db="EMBL/GenBank/DDBJ databases">
        <title>Novel species isolated from a subtropical stream in China.</title>
        <authorList>
            <person name="Lu H."/>
        </authorList>
    </citation>
    <scope>NUCLEOTIDE SEQUENCE [LARGE SCALE GENOMIC DNA]</scope>
    <source>
        <strain evidence="2 3">FT134W</strain>
    </source>
</reference>
<dbReference type="Proteomes" id="UP000469734">
    <property type="component" value="Unassembled WGS sequence"/>
</dbReference>
<feature type="transmembrane region" description="Helical" evidence="1">
    <location>
        <begin position="6"/>
        <end position="32"/>
    </location>
</feature>
<organism evidence="2 3">
    <name type="scientific">Duganella margarita</name>
    <dbReference type="NCBI Taxonomy" id="2692170"/>
    <lineage>
        <taxon>Bacteria</taxon>
        <taxon>Pseudomonadati</taxon>
        <taxon>Pseudomonadota</taxon>
        <taxon>Betaproteobacteria</taxon>
        <taxon>Burkholderiales</taxon>
        <taxon>Oxalobacteraceae</taxon>
        <taxon>Telluria group</taxon>
        <taxon>Duganella</taxon>
    </lineage>
</organism>
<keyword evidence="1" id="KW-1133">Transmembrane helix</keyword>
<keyword evidence="1" id="KW-0812">Transmembrane</keyword>
<dbReference type="AlphaFoldDB" id="A0A7X4H4K4"/>
<evidence type="ECO:0000313" key="3">
    <source>
        <dbReference type="Proteomes" id="UP000469734"/>
    </source>
</evidence>
<dbReference type="EMBL" id="WWCR01000034">
    <property type="protein sequence ID" value="MYM75240.1"/>
    <property type="molecule type" value="Genomic_DNA"/>
</dbReference>
<comment type="caution">
    <text evidence="2">The sequence shown here is derived from an EMBL/GenBank/DDBJ whole genome shotgun (WGS) entry which is preliminary data.</text>
</comment>
<proteinExistence type="predicted"/>
<sequence>MYLLTYLLILLSYPLIFLMITPFILGPVTIYLGFRAWRNKLRNQPGASGLGKLWAANAMLIATASMIFQIYFINTQYRA</sequence>
<evidence type="ECO:0000313" key="2">
    <source>
        <dbReference type="EMBL" id="MYM75240.1"/>
    </source>
</evidence>